<proteinExistence type="predicted"/>
<dbReference type="OrthoDB" id="6387783at2"/>
<name>K6XKJ7_9ALTE</name>
<dbReference type="EMBL" id="BAEO01000060">
    <property type="protein sequence ID" value="GAC21189.1"/>
    <property type="molecule type" value="Genomic_DNA"/>
</dbReference>
<evidence type="ECO:0000313" key="1">
    <source>
        <dbReference type="EMBL" id="GAC21189.1"/>
    </source>
</evidence>
<dbReference type="AlphaFoldDB" id="K6XKJ7"/>
<accession>K6XKJ7</accession>
<organism evidence="1 2">
    <name type="scientific">Paraglaciecola arctica BSs20135</name>
    <dbReference type="NCBI Taxonomy" id="493475"/>
    <lineage>
        <taxon>Bacteria</taxon>
        <taxon>Pseudomonadati</taxon>
        <taxon>Pseudomonadota</taxon>
        <taxon>Gammaproteobacteria</taxon>
        <taxon>Alteromonadales</taxon>
        <taxon>Alteromonadaceae</taxon>
        <taxon>Paraglaciecola</taxon>
    </lineage>
</organism>
<comment type="caution">
    <text evidence="1">The sequence shown here is derived from an EMBL/GenBank/DDBJ whole genome shotgun (WGS) entry which is preliminary data.</text>
</comment>
<keyword evidence="2" id="KW-1185">Reference proteome</keyword>
<dbReference type="RefSeq" id="WP_007623854.1">
    <property type="nucleotide sequence ID" value="NZ_BAEO01000060.1"/>
</dbReference>
<dbReference type="Proteomes" id="UP000006327">
    <property type="component" value="Unassembled WGS sequence"/>
</dbReference>
<reference evidence="1 2" key="1">
    <citation type="journal article" date="2017" name="Antonie Van Leeuwenhoek">
        <title>Rhizobium rhizosphaerae sp. nov., a novel species isolated from rice rhizosphere.</title>
        <authorList>
            <person name="Zhao J.J."/>
            <person name="Zhang J."/>
            <person name="Zhang R.J."/>
            <person name="Zhang C.W."/>
            <person name="Yin H.Q."/>
            <person name="Zhang X.X."/>
        </authorList>
    </citation>
    <scope>NUCLEOTIDE SEQUENCE [LARGE SCALE GENOMIC DNA]</scope>
    <source>
        <strain evidence="1 2">BSs20135</strain>
    </source>
</reference>
<protein>
    <submittedName>
        <fullName evidence="1">Uncharacterized protein</fullName>
    </submittedName>
</protein>
<dbReference type="STRING" id="493475.GARC_4247"/>
<evidence type="ECO:0000313" key="2">
    <source>
        <dbReference type="Proteomes" id="UP000006327"/>
    </source>
</evidence>
<sequence length="136" mass="15350">MIKILWVLALVFNINLALSAELMLITDKSKASNEVRVYIKNIGDKKAIVLTKNLTFRVADNEVVMSPERHVLINNGSQIPLKEDLSLYGAVTLRPDETTYIQRPIIEIPTGKLIYKVKPEWAELQGIWGGTIDVDF</sequence>
<gene>
    <name evidence="1" type="ORF">GARC_4247</name>
</gene>